<keyword evidence="2" id="KW-0233">DNA recombination</keyword>
<dbReference type="Proteomes" id="UP001206572">
    <property type="component" value="Unassembled WGS sequence"/>
</dbReference>
<sequence length="568" mass="63813">MENVYLYIRYSHEKQEKGSSEDRQMALALSYCPTLINDADHVYFDKGKSAYKGEHLENAGELKRFHDDVKSGKVRPGSTLLVEDLDRLSRADMWKASDFLRELTGAGITVVTLRDRKEYKGTLTFLDAINSLLKQELAHDESKKKGGRVADSFVKRYAAARAGEKVKVLLPGWVEWVSKTKYKLKEPEANTVKEIFTMAAKGWSYAMIAKNLNQRLTPPFRDRGKGKLWIPGTVSALIKSRAVIGEYAPKDGLPPIPNYFPAAITEGLFNDAQGARALRKVTGVTSQSEDRINVWSKVGMCAFCKRPLHCVPKGRHLERYLVCSGKVGGKCNAKNVPATRSEEVFFDVLMNVVKSDYFVGDQSQELSELRALAGQIDTAQVQKQRLEKVLTISDDLEEVVTAIRKVKADIARLTAEKQEKESKLLERETVQRSRASIRAKIDLESRDGRIEANSLLKGLGVIVEIGRGTGGVSYTVYQGEQRAKLLTFHDNGENIWNATYDKDVAVRIHELDDTLWPELSIDRPFGQRKQEVRKPSTGPVPNWNQYDGPFPDNDYEDEYTPTGTDSEA</sequence>
<keyword evidence="1" id="KW-0238">DNA-binding</keyword>
<protein>
    <submittedName>
        <fullName evidence="7">Recombinase family protein</fullName>
    </submittedName>
</protein>
<dbReference type="Pfam" id="PF07508">
    <property type="entry name" value="Recombinase"/>
    <property type="match status" value="1"/>
</dbReference>
<name>A0ABT2AN99_9BURK</name>
<dbReference type="Pfam" id="PF00239">
    <property type="entry name" value="Resolvase"/>
    <property type="match status" value="1"/>
</dbReference>
<accession>A0ABT2AN99</accession>
<dbReference type="PANTHER" id="PTHR30461">
    <property type="entry name" value="DNA-INVERTASE FROM LAMBDOID PROPHAGE"/>
    <property type="match status" value="1"/>
</dbReference>
<dbReference type="Gene3D" id="3.90.1750.20">
    <property type="entry name" value="Putative Large Serine Recombinase, Chain B, Domain 2"/>
    <property type="match status" value="1"/>
</dbReference>
<reference evidence="7 8" key="1">
    <citation type="submission" date="2022-08" db="EMBL/GenBank/DDBJ databases">
        <title>Reclassification of Massilia species as members of the genera Telluria, Duganella, Pseudoduganella, Mokoshia gen. nov. and Zemynaea gen. nov. using orthogonal and non-orthogonal genome-based approaches.</title>
        <authorList>
            <person name="Bowman J.P."/>
        </authorList>
    </citation>
    <scope>NUCLEOTIDE SEQUENCE [LARGE SCALE GENOMIC DNA]</scope>
    <source>
        <strain evidence="7 8">JCM 31661</strain>
    </source>
</reference>
<dbReference type="Gene3D" id="3.40.50.1390">
    <property type="entry name" value="Resolvase, N-terminal catalytic domain"/>
    <property type="match status" value="1"/>
</dbReference>
<dbReference type="InterPro" id="IPR011109">
    <property type="entry name" value="DNA_bind_recombinase_dom"/>
</dbReference>
<comment type="caution">
    <text evidence="7">The sequence shown here is derived from an EMBL/GenBank/DDBJ whole genome shotgun (WGS) entry which is preliminary data.</text>
</comment>
<dbReference type="InterPro" id="IPR036162">
    <property type="entry name" value="Resolvase-like_N_sf"/>
</dbReference>
<feature type="coiled-coil region" evidence="3">
    <location>
        <begin position="369"/>
        <end position="428"/>
    </location>
</feature>
<dbReference type="CDD" id="cd00338">
    <property type="entry name" value="Ser_Recombinase"/>
    <property type="match status" value="1"/>
</dbReference>
<dbReference type="SMART" id="SM00857">
    <property type="entry name" value="Resolvase"/>
    <property type="match status" value="1"/>
</dbReference>
<gene>
    <name evidence="7" type="ORF">NX780_15335</name>
</gene>
<evidence type="ECO:0000256" key="4">
    <source>
        <dbReference type="SAM" id="MobiDB-lite"/>
    </source>
</evidence>
<dbReference type="InterPro" id="IPR006119">
    <property type="entry name" value="Resolv_N"/>
</dbReference>
<keyword evidence="3" id="KW-0175">Coiled coil</keyword>
<evidence type="ECO:0000256" key="2">
    <source>
        <dbReference type="ARBA" id="ARBA00023172"/>
    </source>
</evidence>
<feature type="domain" description="Recombinase" evidence="6">
    <location>
        <begin position="171"/>
        <end position="283"/>
    </location>
</feature>
<evidence type="ECO:0000313" key="7">
    <source>
        <dbReference type="EMBL" id="MCS0597719.1"/>
    </source>
</evidence>
<organism evidence="7 8">
    <name type="scientific">Massilia agri</name>
    <dbReference type="NCBI Taxonomy" id="1886785"/>
    <lineage>
        <taxon>Bacteria</taxon>
        <taxon>Pseudomonadati</taxon>
        <taxon>Pseudomonadota</taxon>
        <taxon>Betaproteobacteria</taxon>
        <taxon>Burkholderiales</taxon>
        <taxon>Oxalobacteraceae</taxon>
        <taxon>Telluria group</taxon>
        <taxon>Massilia</taxon>
    </lineage>
</organism>
<proteinExistence type="predicted"/>
<evidence type="ECO:0000256" key="3">
    <source>
        <dbReference type="SAM" id="Coils"/>
    </source>
</evidence>
<evidence type="ECO:0000259" key="6">
    <source>
        <dbReference type="PROSITE" id="PS51737"/>
    </source>
</evidence>
<dbReference type="SUPFAM" id="SSF53041">
    <property type="entry name" value="Resolvase-like"/>
    <property type="match status" value="1"/>
</dbReference>
<keyword evidence="8" id="KW-1185">Reference proteome</keyword>
<dbReference type="RefSeq" id="WP_258828741.1">
    <property type="nucleotide sequence ID" value="NZ_JANUHA010000010.1"/>
</dbReference>
<evidence type="ECO:0000256" key="1">
    <source>
        <dbReference type="ARBA" id="ARBA00023125"/>
    </source>
</evidence>
<feature type="region of interest" description="Disordered" evidence="4">
    <location>
        <begin position="527"/>
        <end position="568"/>
    </location>
</feature>
<dbReference type="PROSITE" id="PS51737">
    <property type="entry name" value="RECOMBINASE_DNA_BIND"/>
    <property type="match status" value="1"/>
</dbReference>
<evidence type="ECO:0000313" key="8">
    <source>
        <dbReference type="Proteomes" id="UP001206572"/>
    </source>
</evidence>
<dbReference type="EMBL" id="JANUHA010000010">
    <property type="protein sequence ID" value="MCS0597719.1"/>
    <property type="molecule type" value="Genomic_DNA"/>
</dbReference>
<dbReference type="InterPro" id="IPR050639">
    <property type="entry name" value="SSR_resolvase"/>
</dbReference>
<dbReference type="PANTHER" id="PTHR30461:SF2">
    <property type="entry name" value="SERINE RECOMBINASE PINE-RELATED"/>
    <property type="match status" value="1"/>
</dbReference>
<dbReference type="PROSITE" id="PS51736">
    <property type="entry name" value="RECOMBINASES_3"/>
    <property type="match status" value="1"/>
</dbReference>
<feature type="domain" description="Resolvase/invertase-type recombinase catalytic" evidence="5">
    <location>
        <begin position="3"/>
        <end position="163"/>
    </location>
</feature>
<dbReference type="InterPro" id="IPR038109">
    <property type="entry name" value="DNA_bind_recomb_sf"/>
</dbReference>
<evidence type="ECO:0000259" key="5">
    <source>
        <dbReference type="PROSITE" id="PS51736"/>
    </source>
</evidence>